<keyword evidence="3" id="KW-1185">Reference proteome</keyword>
<dbReference type="EMBL" id="PVZS01000021">
    <property type="protein sequence ID" value="PSC03712.1"/>
    <property type="molecule type" value="Genomic_DNA"/>
</dbReference>
<feature type="signal peptide" evidence="1">
    <location>
        <begin position="1"/>
        <end position="28"/>
    </location>
</feature>
<comment type="caution">
    <text evidence="2">The sequence shown here is derived from an EMBL/GenBank/DDBJ whole genome shotgun (WGS) entry which is preliminary data.</text>
</comment>
<keyword evidence="1" id="KW-0732">Signal</keyword>
<sequence length="88" mass="9934">MKVLFAKGLAAGLAGAAILAAVAGPAEAGRRTGKWKYSPDLIYQMQRDEQRAAWRARHGYYDGYYRAAPPYGRAYGYYGRRPYMDDDY</sequence>
<protein>
    <submittedName>
        <fullName evidence="2">Uncharacterized protein</fullName>
    </submittedName>
</protein>
<name>A0A2T1HPX4_9HYPH</name>
<evidence type="ECO:0000256" key="1">
    <source>
        <dbReference type="SAM" id="SignalP"/>
    </source>
</evidence>
<proteinExistence type="predicted"/>
<gene>
    <name evidence="2" type="ORF">SLNSH_17355</name>
</gene>
<dbReference type="AlphaFoldDB" id="A0A2T1HPX4"/>
<feature type="chain" id="PRO_5015474269" evidence="1">
    <location>
        <begin position="29"/>
        <end position="88"/>
    </location>
</feature>
<evidence type="ECO:0000313" key="2">
    <source>
        <dbReference type="EMBL" id="PSC03712.1"/>
    </source>
</evidence>
<organism evidence="2 3">
    <name type="scientific">Alsobacter soli</name>
    <dbReference type="NCBI Taxonomy" id="2109933"/>
    <lineage>
        <taxon>Bacteria</taxon>
        <taxon>Pseudomonadati</taxon>
        <taxon>Pseudomonadota</taxon>
        <taxon>Alphaproteobacteria</taxon>
        <taxon>Hyphomicrobiales</taxon>
        <taxon>Alsobacteraceae</taxon>
        <taxon>Alsobacter</taxon>
    </lineage>
</organism>
<reference evidence="3" key="1">
    <citation type="submission" date="2018-03" db="EMBL/GenBank/DDBJ databases">
        <authorList>
            <person name="Sun L."/>
            <person name="Liu H."/>
            <person name="Chen W."/>
            <person name="Huang K."/>
            <person name="Liu W."/>
            <person name="Gao X."/>
        </authorList>
    </citation>
    <scope>NUCLEOTIDE SEQUENCE [LARGE SCALE GENOMIC DNA]</scope>
    <source>
        <strain evidence="3">SH9</strain>
    </source>
</reference>
<evidence type="ECO:0000313" key="3">
    <source>
        <dbReference type="Proteomes" id="UP000239772"/>
    </source>
</evidence>
<dbReference type="RefSeq" id="WP_106338281.1">
    <property type="nucleotide sequence ID" value="NZ_PVZS01000021.1"/>
</dbReference>
<dbReference type="Proteomes" id="UP000239772">
    <property type="component" value="Unassembled WGS sequence"/>
</dbReference>
<accession>A0A2T1HPX4</accession>